<dbReference type="InterPro" id="IPR002641">
    <property type="entry name" value="PNPLA_dom"/>
</dbReference>
<comment type="caution">
    <text evidence="4">Lacks conserved residue(s) required for the propagation of feature annotation.</text>
</comment>
<feature type="active site" description="Nucleophile" evidence="4">
    <location>
        <position position="38"/>
    </location>
</feature>
<keyword evidence="2 4" id="KW-0442">Lipid degradation</keyword>
<dbReference type="GO" id="GO:0016787">
    <property type="term" value="F:hydrolase activity"/>
    <property type="evidence" value="ECO:0007669"/>
    <property type="project" value="UniProtKB-UniRule"/>
</dbReference>
<evidence type="ECO:0000259" key="5">
    <source>
        <dbReference type="PROSITE" id="PS51635"/>
    </source>
</evidence>
<feature type="short sequence motif" description="GXSXG" evidence="4">
    <location>
        <begin position="36"/>
        <end position="40"/>
    </location>
</feature>
<evidence type="ECO:0000313" key="6">
    <source>
        <dbReference type="EMBL" id="PMP70071.1"/>
    </source>
</evidence>
<dbReference type="Gene3D" id="3.40.1090.10">
    <property type="entry name" value="Cytosolic phospholipase A2 catalytic domain"/>
    <property type="match status" value="1"/>
</dbReference>
<proteinExistence type="predicted"/>
<name>A0A2J6WI68_9BACT</name>
<evidence type="ECO:0000256" key="3">
    <source>
        <dbReference type="ARBA" id="ARBA00023098"/>
    </source>
</evidence>
<comment type="caution">
    <text evidence="6">The sequence shown here is derived from an EMBL/GenBank/DDBJ whole genome shotgun (WGS) entry which is preliminary data.</text>
</comment>
<dbReference type="PROSITE" id="PS51635">
    <property type="entry name" value="PNPLA"/>
    <property type="match status" value="1"/>
</dbReference>
<dbReference type="RefSeq" id="WP_424606014.1">
    <property type="nucleotide sequence ID" value="NZ_JBNAVA010000010.1"/>
</dbReference>
<dbReference type="Pfam" id="PF01734">
    <property type="entry name" value="Patatin"/>
    <property type="match status" value="1"/>
</dbReference>
<dbReference type="PANTHER" id="PTHR14226">
    <property type="entry name" value="NEUROPATHY TARGET ESTERASE/SWISS CHEESE D.MELANOGASTER"/>
    <property type="match status" value="1"/>
</dbReference>
<evidence type="ECO:0000313" key="7">
    <source>
        <dbReference type="Proteomes" id="UP000242881"/>
    </source>
</evidence>
<feature type="domain" description="PNPLA" evidence="5">
    <location>
        <begin position="5"/>
        <end position="166"/>
    </location>
</feature>
<dbReference type="InterPro" id="IPR016035">
    <property type="entry name" value="Acyl_Trfase/lysoPLipase"/>
</dbReference>
<dbReference type="InterPro" id="IPR050301">
    <property type="entry name" value="NTE"/>
</dbReference>
<protein>
    <submittedName>
        <fullName evidence="6">Patatin</fullName>
    </submittedName>
</protein>
<dbReference type="Proteomes" id="UP000242881">
    <property type="component" value="Unassembled WGS sequence"/>
</dbReference>
<dbReference type="EMBL" id="PNIN01000058">
    <property type="protein sequence ID" value="PMP70071.1"/>
    <property type="molecule type" value="Genomic_DNA"/>
</dbReference>
<organism evidence="6 7">
    <name type="scientific">Calditerrivibrio nitroreducens</name>
    <dbReference type="NCBI Taxonomy" id="477976"/>
    <lineage>
        <taxon>Bacteria</taxon>
        <taxon>Pseudomonadati</taxon>
        <taxon>Deferribacterota</taxon>
        <taxon>Deferribacteres</taxon>
        <taxon>Deferribacterales</taxon>
        <taxon>Calditerrivibrionaceae</taxon>
    </lineage>
</organism>
<evidence type="ECO:0000256" key="4">
    <source>
        <dbReference type="PROSITE-ProRule" id="PRU01161"/>
    </source>
</evidence>
<feature type="short sequence motif" description="DGA/G" evidence="4">
    <location>
        <begin position="153"/>
        <end position="155"/>
    </location>
</feature>
<dbReference type="AlphaFoldDB" id="A0A2J6WI68"/>
<accession>A0A2J6WI68</accession>
<dbReference type="PANTHER" id="PTHR14226:SF29">
    <property type="entry name" value="NEUROPATHY TARGET ESTERASE SWS"/>
    <property type="match status" value="1"/>
</dbReference>
<feature type="active site" description="Proton acceptor" evidence="4">
    <location>
        <position position="153"/>
    </location>
</feature>
<evidence type="ECO:0000256" key="2">
    <source>
        <dbReference type="ARBA" id="ARBA00022963"/>
    </source>
</evidence>
<gene>
    <name evidence="6" type="ORF">C0187_05855</name>
</gene>
<dbReference type="CDD" id="cd07205">
    <property type="entry name" value="Pat_PNPLA6_PNPLA7_NTE1_like"/>
    <property type="match status" value="1"/>
</dbReference>
<keyword evidence="3 4" id="KW-0443">Lipid metabolism</keyword>
<dbReference type="SUPFAM" id="SSF52151">
    <property type="entry name" value="FabD/lysophospholipase-like"/>
    <property type="match status" value="1"/>
</dbReference>
<evidence type="ECO:0000256" key="1">
    <source>
        <dbReference type="ARBA" id="ARBA00022801"/>
    </source>
</evidence>
<keyword evidence="1 4" id="KW-0378">Hydrolase</keyword>
<sequence>MKIGIALGSGAARGLAHIGLLKAFEDSKIKPYAITGSSMGALIGGIYASGYPIDKIEEFYLQLDLSVFKRFVDIKVSSAGLIGGEKLEELIASTIKQRNIEELDVKFKCVATDLLTGLEIVFDKGDLVKAIRASISFPAVFVPVYYEKMFLVDGGIKNPVPVNILPEECDIKFAINVGPSVIKEQLVQKYYLDNSFKKYKDTNSLMEKFQSFINGYFKNFVLDDSIKYPSMLETIVQAIAILQENAYINKLKEAKGNVIEVFPDLSNFKLTDFTKAKEIINIGYLEGIKIIKEYLS</sequence>
<reference evidence="6 7" key="1">
    <citation type="submission" date="2018-01" db="EMBL/GenBank/DDBJ databases">
        <title>Metagenomic assembled genomes from two thermal pools in the Uzon Caldera, Kamchatka, Russia.</title>
        <authorList>
            <person name="Wilkins L."/>
            <person name="Ettinger C."/>
        </authorList>
    </citation>
    <scope>NUCLEOTIDE SEQUENCE [LARGE SCALE GENOMIC DNA]</scope>
    <source>
        <strain evidence="6">ZAV-05</strain>
    </source>
</reference>
<dbReference type="GO" id="GO:0016042">
    <property type="term" value="P:lipid catabolic process"/>
    <property type="evidence" value="ECO:0007669"/>
    <property type="project" value="UniProtKB-UniRule"/>
</dbReference>